<dbReference type="Proteomes" id="UP000183809">
    <property type="component" value="Unassembled WGS sequence"/>
</dbReference>
<dbReference type="SUPFAM" id="SSF53335">
    <property type="entry name" value="S-adenosyl-L-methionine-dependent methyltransferases"/>
    <property type="match status" value="1"/>
</dbReference>
<dbReference type="Pfam" id="PF00145">
    <property type="entry name" value="DNA_methylase"/>
    <property type="match status" value="1"/>
</dbReference>
<evidence type="ECO:0000256" key="3">
    <source>
        <dbReference type="ARBA" id="ARBA00022723"/>
    </source>
</evidence>
<feature type="region of interest" description="Disordered" evidence="9">
    <location>
        <begin position="67"/>
        <end position="121"/>
    </location>
</feature>
<dbReference type="InterPro" id="IPR027417">
    <property type="entry name" value="P-loop_NTPase"/>
</dbReference>
<dbReference type="InterPro" id="IPR001650">
    <property type="entry name" value="Helicase_C-like"/>
</dbReference>
<dbReference type="InterPro" id="IPR029063">
    <property type="entry name" value="SAM-dependent_MTases_sf"/>
</dbReference>
<dbReference type="GO" id="GO:0032259">
    <property type="term" value="P:methylation"/>
    <property type="evidence" value="ECO:0007669"/>
    <property type="project" value="UniProtKB-KW"/>
</dbReference>
<keyword evidence="3" id="KW-0479">Metal-binding</keyword>
<name>A0A1J9RWK9_9PEZI</name>
<dbReference type="PROSITE" id="PS00518">
    <property type="entry name" value="ZF_RING_1"/>
    <property type="match status" value="1"/>
</dbReference>
<dbReference type="GO" id="GO:0006281">
    <property type="term" value="P:DNA repair"/>
    <property type="evidence" value="ECO:0007669"/>
    <property type="project" value="TreeGrafter"/>
</dbReference>
<dbReference type="GO" id="GO:0005634">
    <property type="term" value="C:nucleus"/>
    <property type="evidence" value="ECO:0007669"/>
    <property type="project" value="TreeGrafter"/>
</dbReference>
<evidence type="ECO:0000256" key="7">
    <source>
        <dbReference type="ARBA" id="ARBA00022833"/>
    </source>
</evidence>
<keyword evidence="6" id="KW-0378">Hydrolase</keyword>
<dbReference type="InterPro" id="IPR014001">
    <property type="entry name" value="Helicase_ATP-bd"/>
</dbReference>
<protein>
    <submittedName>
        <fullName evidence="11">C-5 cytosine-specific dna</fullName>
    </submittedName>
</protein>
<dbReference type="OrthoDB" id="423221at2759"/>
<dbReference type="Pfam" id="PF00176">
    <property type="entry name" value="SNF2-rel_dom"/>
    <property type="match status" value="1"/>
</dbReference>
<reference evidence="11 12" key="1">
    <citation type="submission" date="2016-10" db="EMBL/GenBank/DDBJ databases">
        <title>Proteomics and genomics reveal pathogen-plant mechanisms compatible with a hemibiotrophic lifestyle of Diplodia corticola.</title>
        <authorList>
            <person name="Fernandes I."/>
            <person name="De Jonge R."/>
            <person name="Van De Peer Y."/>
            <person name="Devreese B."/>
            <person name="Alves A."/>
            <person name="Esteves A.C."/>
        </authorList>
    </citation>
    <scope>NUCLEOTIDE SEQUENCE [LARGE SCALE GENOMIC DNA]</scope>
    <source>
        <strain evidence="11 12">CBS 112549</strain>
    </source>
</reference>
<keyword evidence="2" id="KW-0808">Transferase</keyword>
<proteinExistence type="predicted"/>
<evidence type="ECO:0000256" key="6">
    <source>
        <dbReference type="ARBA" id="ARBA00022801"/>
    </source>
</evidence>
<sequence>MERVGASPSSTRRTHKLSETLPPPHRGRRNIITIMANRDIRAYLKRSSAQANLQIGRFSHVAIPVRTKKAKPPAVLAEASDDDEASDYAESGASASPQSDDFDSNPDLDTSPEPDADADESEAHGVDLMEMDEPATLVEKARPKPQRRKTEASGKRPTKSRGIDTNLPPLSNIEDIFKDITQLAMENGFNKTLDALNGHELRIATMCSGTESPVLALELVSEALQQIGKSLRLRHVFSAEIVPKKQAYIERNFHPPIIFRDIRELTKEDAFEAGATNVYGAKVAIPGNVDLLVAGFSCVDFSSLNNKGKTLSEKGESRDTLEAILSYAEKWKPKIIVLENVFGAPWPKCVERAKKVGYAADFVRVDTKDYYLPHTRTRGYMVCIHKEQFPGPGSVHSAVSKWKELMLSFKRRASAPASDFLLPADDHRVHQFNSQLNTQYRQDSRDRTVNWDACRIRHQKVRTLDRLGSQRPITQWIDSGSCVTFENAHKMWFSKQVERVWDSIEIRFLRAAKDNGSGMPGYDPMFKTSIMELSQNVDRFAQEMPFGICSCITPSGIFYLTDRGGPLTPYETLALQGLPLDKISFTIETMRELQDLAGNAMSSTVVGVAQLAALIVASPALKQVGPPANSRLSTAPKISSYLRGEDDLQPIVYEDLGSSRFSVSRLCKDALESVRLCRCEGRFGSTDYEILVCKECGHSVCTGCKSKPTHACTTGVFNRSITAHGFELRWKHHFPSELHFSTHPHLPSLGSGYQMDESLRAEYFEIVKTALKGQFKFQTFQRTSKWAIHYESHSAFLNLEIGDVAEWRLFVKAPAKWAGNHPLRDILKSPIARAKMPMDLDPDDANSCWADDWEWFVPSTCRFQVSVQEATEDVNPSWRALYGMVEYQKETVPQRLNVTVHPDDAQILPKDFSGIYRHLPACGTACSSLYRRVSGSGAHITSEMEANPLYLFLDPSRIGPVDQDSFLFSHSHERLEYNEERDVVARLEPSFRPWIRKTFQTHGYLTGVWVQGSTETELLASHKLLVVKGPSNISDWGTIVSQDCSQSLAVLSLDFQAEDRSGGSREYRFDARKGTAFMKAFSWVLATNAHLPSLKEWRRLDIGDIIGHCDACGPTLPTVRWAQSDSGRGNNKGAFVAQEDPEEAAQYELRMKARPSILDMTAVVDESNVCRLRAGLNVVSLAHRALAHLRPVEGTAVLSWNLTTEYVPPTAPRLRPFRLLSNINDREHEQPKRFRLDLRPTQRKSLFWMRQQEREKHFTLQEVAEEVIEPIRWKVEAKAEVDMTVRGGVIADQVSYGKTITSLALIHAGFCESQTSASNDGGLIPLKATLVLVPNNLPNQWMQEALKCLPSKDYASGAILKIRNANELKSLRVEDFRQAKIIIASFSLLGKDFYAQQLANVSAVPEVPASDGRQYEAWFKYCLKRIPDLNDQLKDLGVSSFKRYLKDELEKTRSHKDFSGIIPSKRTKGASYKSFEELEDQTTRSNHTKAPGTAKSYPRKADWERWEFPVFHQFKFNRVIIDEFHYLRDRDYTALVTLSADKRWILSGTPPLGDFADVKRFAAFLGVNLGIDWDTPGVITRENSKQMRKEKTSFELFQTFSERRSPTWHERRHQHAQTFLDMFARQNYADIGDVKCYESLRSVPLALDHRAIYEELSSYLKGRNMAMAGVSSAETGDRAKKLRQAMRNFETAEEALVNCSSVRIEAVHQTSACNSLIEQRDAELKEQGERLRKYILEASKLARLSGDPKNEWAQWTQRYRGVGLSAAADPKSQVEIRKMILKAEAEYAGIGNKRSADAAASLQTLVRTKVGAEARKFTNMRRSLRYARSISKVKSALRGVKQLYCECGDASHETTAELSSVIVGCGHVVCSDCLDAGMAEERCGVLGCEMEIREHGVLHGASLRGCEDVAAGPKSFGSKLDSVMELLGTIPDEEQAIVFVQSYSMMAKVEQALKARSIPAYAIDRVSESATDKIEAFVKNSRYTDSGKTKLNGEFGKVLILNLGDESASGMNLVNANHVIFLSPLLTSTSQKYHAAMVQSVGRARRYGQQRPVYVYRFMAPHSIDVDILEQRERRSTALTKEAQKMAAPLERGKAQYEAVRVVEDASLGMMVVPKSWVQDIGKAQQHGLLLGASSGDEVERFNSLSKLSEAYAQDGEA</sequence>
<dbReference type="InterPro" id="IPR017907">
    <property type="entry name" value="Znf_RING_CS"/>
</dbReference>
<dbReference type="RefSeq" id="XP_020133252.1">
    <property type="nucleotide sequence ID" value="XM_020279324.1"/>
</dbReference>
<evidence type="ECO:0000256" key="4">
    <source>
        <dbReference type="ARBA" id="ARBA00022741"/>
    </source>
</evidence>
<dbReference type="GO" id="GO:0005524">
    <property type="term" value="F:ATP binding"/>
    <property type="evidence" value="ECO:0007669"/>
    <property type="project" value="UniProtKB-KW"/>
</dbReference>
<evidence type="ECO:0000313" key="11">
    <source>
        <dbReference type="EMBL" id="OJD37011.1"/>
    </source>
</evidence>
<keyword evidence="7" id="KW-0862">Zinc</keyword>
<evidence type="ECO:0000256" key="5">
    <source>
        <dbReference type="ARBA" id="ARBA00022771"/>
    </source>
</evidence>
<dbReference type="InterPro" id="IPR050628">
    <property type="entry name" value="SNF2_RAD54_helicase_TF"/>
</dbReference>
<comment type="caution">
    <text evidence="11">The sequence shown here is derived from an EMBL/GenBank/DDBJ whole genome shotgun (WGS) entry which is preliminary data.</text>
</comment>
<dbReference type="GO" id="GO:0016787">
    <property type="term" value="F:hydrolase activity"/>
    <property type="evidence" value="ECO:0007669"/>
    <property type="project" value="UniProtKB-KW"/>
</dbReference>
<dbReference type="PANTHER" id="PTHR45626:SF26">
    <property type="entry name" value="FAMILY HELICASE, PUTATIVE (AFU_ORTHOLOGUE AFUA_2G09120)-RELATED"/>
    <property type="match status" value="1"/>
</dbReference>
<organism evidence="11 12">
    <name type="scientific">Diplodia corticola</name>
    <dbReference type="NCBI Taxonomy" id="236234"/>
    <lineage>
        <taxon>Eukaryota</taxon>
        <taxon>Fungi</taxon>
        <taxon>Dikarya</taxon>
        <taxon>Ascomycota</taxon>
        <taxon>Pezizomycotina</taxon>
        <taxon>Dothideomycetes</taxon>
        <taxon>Dothideomycetes incertae sedis</taxon>
        <taxon>Botryosphaeriales</taxon>
        <taxon>Botryosphaeriaceae</taxon>
        <taxon>Diplodia</taxon>
    </lineage>
</organism>
<keyword evidence="8" id="KW-0067">ATP-binding</keyword>
<dbReference type="Gene3D" id="3.40.50.300">
    <property type="entry name" value="P-loop containing nucleotide triphosphate hydrolases"/>
    <property type="match status" value="1"/>
</dbReference>
<accession>A0A1J9RWK9</accession>
<feature type="domain" description="Helicase C-terminal" evidence="10">
    <location>
        <begin position="1922"/>
        <end position="2094"/>
    </location>
</feature>
<feature type="region of interest" description="Disordered" evidence="9">
    <location>
        <begin position="136"/>
        <end position="168"/>
    </location>
</feature>
<evidence type="ECO:0000313" key="12">
    <source>
        <dbReference type="Proteomes" id="UP000183809"/>
    </source>
</evidence>
<keyword evidence="12" id="KW-1185">Reference proteome</keyword>
<keyword evidence="1" id="KW-0489">Methyltransferase</keyword>
<feature type="region of interest" description="Disordered" evidence="9">
    <location>
        <begin position="1"/>
        <end position="30"/>
    </location>
</feature>
<dbReference type="STRING" id="236234.A0A1J9RWK9"/>
<dbReference type="Gene3D" id="3.40.50.10810">
    <property type="entry name" value="Tandem AAA-ATPase domain"/>
    <property type="match status" value="2"/>
</dbReference>
<evidence type="ECO:0000256" key="8">
    <source>
        <dbReference type="ARBA" id="ARBA00022840"/>
    </source>
</evidence>
<dbReference type="PROSITE" id="PS51194">
    <property type="entry name" value="HELICASE_CTER"/>
    <property type="match status" value="1"/>
</dbReference>
<evidence type="ECO:0000256" key="2">
    <source>
        <dbReference type="ARBA" id="ARBA00022679"/>
    </source>
</evidence>
<dbReference type="GO" id="GO:0008270">
    <property type="term" value="F:zinc ion binding"/>
    <property type="evidence" value="ECO:0007669"/>
    <property type="project" value="UniProtKB-KW"/>
</dbReference>
<dbReference type="InterPro" id="IPR000330">
    <property type="entry name" value="SNF2_N"/>
</dbReference>
<dbReference type="GO" id="GO:0008168">
    <property type="term" value="F:methyltransferase activity"/>
    <property type="evidence" value="ECO:0007669"/>
    <property type="project" value="UniProtKB-KW"/>
</dbReference>
<dbReference type="InterPro" id="IPR038718">
    <property type="entry name" value="SNF2-like_sf"/>
</dbReference>
<dbReference type="SMART" id="SM00487">
    <property type="entry name" value="DEXDc"/>
    <property type="match status" value="1"/>
</dbReference>
<dbReference type="GeneID" id="31019586"/>
<keyword evidence="5" id="KW-0863">Zinc-finger</keyword>
<dbReference type="EMBL" id="MNUE01000008">
    <property type="protein sequence ID" value="OJD37011.1"/>
    <property type="molecule type" value="Genomic_DNA"/>
</dbReference>
<evidence type="ECO:0000259" key="10">
    <source>
        <dbReference type="PROSITE" id="PS51194"/>
    </source>
</evidence>
<dbReference type="CDD" id="cd18793">
    <property type="entry name" value="SF2_C_SNF"/>
    <property type="match status" value="1"/>
</dbReference>
<evidence type="ECO:0000256" key="9">
    <source>
        <dbReference type="SAM" id="MobiDB-lite"/>
    </source>
</evidence>
<evidence type="ECO:0000256" key="1">
    <source>
        <dbReference type="ARBA" id="ARBA00022603"/>
    </source>
</evidence>
<gene>
    <name evidence="11" type="ORF">BKCO1_8000219</name>
</gene>
<dbReference type="Gene3D" id="3.40.50.150">
    <property type="entry name" value="Vaccinia Virus protein VP39"/>
    <property type="match status" value="1"/>
</dbReference>
<dbReference type="InterPro" id="IPR001525">
    <property type="entry name" value="C5_MeTfrase"/>
</dbReference>
<dbReference type="PANTHER" id="PTHR45626">
    <property type="entry name" value="TRANSCRIPTION TERMINATION FACTOR 2-RELATED"/>
    <property type="match status" value="1"/>
</dbReference>
<dbReference type="SUPFAM" id="SSF52540">
    <property type="entry name" value="P-loop containing nucleoside triphosphate hydrolases"/>
    <property type="match status" value="2"/>
</dbReference>
<keyword evidence="4" id="KW-0547">Nucleotide-binding</keyword>
<dbReference type="GO" id="GO:0008094">
    <property type="term" value="F:ATP-dependent activity, acting on DNA"/>
    <property type="evidence" value="ECO:0007669"/>
    <property type="project" value="TreeGrafter"/>
</dbReference>
<feature type="compositionally biased region" description="Acidic residues" evidence="9">
    <location>
        <begin position="100"/>
        <end position="120"/>
    </location>
</feature>
<dbReference type="InterPro" id="IPR049730">
    <property type="entry name" value="SNF2/RAD54-like_C"/>
</dbReference>